<evidence type="ECO:0000313" key="10">
    <source>
        <dbReference type="EMBL" id="EXB24691.1"/>
    </source>
</evidence>
<keyword evidence="2" id="KW-0677">Repeat</keyword>
<dbReference type="InterPro" id="IPR009057">
    <property type="entry name" value="Homeodomain-like_sf"/>
</dbReference>
<keyword evidence="5" id="KW-0804">Transcription</keyword>
<dbReference type="AlphaFoldDB" id="W9QIZ7"/>
<feature type="domain" description="Myb-like" evidence="8">
    <location>
        <begin position="9"/>
        <end position="52"/>
    </location>
</feature>
<keyword evidence="3" id="KW-0805">Transcription regulation</keyword>
<sequence length="260" mass="28612">MGRAPCCDKTKVKRGPWSPEEDATLKNYLEKHGTGGLNRCGKSCRLRWLNYLRPDIKHGGFTEEEDSVIWTLYNSIGSRWSIIASQLPGRTDNDVKNYWNTKLKKKLSMAGRTSFNHTTANNNNNETTNNNMTSDDHLNSGRLSCSVSKIGSSDHHGINSACFDANSSTLLPYFDLQEPKLDPIDQFCYSNPVEVSDFSANGNTSSSNVSSLSTSSPLGFDNNLASWAGNIDGGLNHEDGILMELGFDSYNDSLLSGFGF</sequence>
<dbReference type="PANTHER" id="PTHR48000">
    <property type="entry name" value="OS09G0431300 PROTEIN"/>
    <property type="match status" value="1"/>
</dbReference>
<dbReference type="PANTHER" id="PTHR48000:SF67">
    <property type="entry name" value="MYB-LIKE DNA-BINDING DOMAIN CONTAINING PROTEIN, EXPRESSED"/>
    <property type="match status" value="1"/>
</dbReference>
<evidence type="ECO:0000313" key="11">
    <source>
        <dbReference type="Proteomes" id="UP000030645"/>
    </source>
</evidence>
<dbReference type="PROSITE" id="PS50090">
    <property type="entry name" value="MYB_LIKE"/>
    <property type="match status" value="2"/>
</dbReference>
<keyword evidence="6" id="KW-0539">Nucleus</keyword>
<dbReference type="Pfam" id="PF00249">
    <property type="entry name" value="Myb_DNA-binding"/>
    <property type="match status" value="2"/>
</dbReference>
<reference evidence="11" key="1">
    <citation type="submission" date="2013-01" db="EMBL/GenBank/DDBJ databases">
        <title>Draft Genome Sequence of a Mulberry Tree, Morus notabilis C.K. Schneid.</title>
        <authorList>
            <person name="He N."/>
            <person name="Zhao S."/>
        </authorList>
    </citation>
    <scope>NUCLEOTIDE SEQUENCE</scope>
</reference>
<evidence type="ECO:0000256" key="5">
    <source>
        <dbReference type="ARBA" id="ARBA00023163"/>
    </source>
</evidence>
<protein>
    <submittedName>
        <fullName evidence="10">Transcription factor RAX1</fullName>
    </submittedName>
</protein>
<feature type="region of interest" description="Disordered" evidence="7">
    <location>
        <begin position="114"/>
        <end position="135"/>
    </location>
</feature>
<evidence type="ECO:0000256" key="6">
    <source>
        <dbReference type="ARBA" id="ARBA00023242"/>
    </source>
</evidence>
<dbReference type="Gene3D" id="1.10.10.60">
    <property type="entry name" value="Homeodomain-like"/>
    <property type="match status" value="2"/>
</dbReference>
<evidence type="ECO:0000256" key="4">
    <source>
        <dbReference type="ARBA" id="ARBA00023125"/>
    </source>
</evidence>
<feature type="domain" description="Myb-like" evidence="8">
    <location>
        <begin position="53"/>
        <end position="103"/>
    </location>
</feature>
<evidence type="ECO:0000256" key="7">
    <source>
        <dbReference type="SAM" id="MobiDB-lite"/>
    </source>
</evidence>
<keyword evidence="11" id="KW-1185">Reference proteome</keyword>
<feature type="domain" description="HTH myb-type" evidence="9">
    <location>
        <begin position="9"/>
        <end position="52"/>
    </location>
</feature>
<dbReference type="eggNOG" id="KOG0048">
    <property type="taxonomic scope" value="Eukaryota"/>
</dbReference>
<comment type="subcellular location">
    <subcellularLocation>
        <location evidence="1">Nucleus</location>
    </subcellularLocation>
</comment>
<dbReference type="CDD" id="cd00167">
    <property type="entry name" value="SANT"/>
    <property type="match status" value="1"/>
</dbReference>
<dbReference type="STRING" id="981085.W9QIZ7"/>
<accession>W9QIZ7</accession>
<dbReference type="InterPro" id="IPR017930">
    <property type="entry name" value="Myb_dom"/>
</dbReference>
<dbReference type="InterPro" id="IPR001005">
    <property type="entry name" value="SANT/Myb"/>
</dbReference>
<dbReference type="EMBL" id="KE343348">
    <property type="protein sequence ID" value="EXB24691.1"/>
    <property type="molecule type" value="Genomic_DNA"/>
</dbReference>
<evidence type="ECO:0000256" key="2">
    <source>
        <dbReference type="ARBA" id="ARBA00022737"/>
    </source>
</evidence>
<dbReference type="Proteomes" id="UP000030645">
    <property type="component" value="Unassembled WGS sequence"/>
</dbReference>
<dbReference type="SMART" id="SM00717">
    <property type="entry name" value="SANT"/>
    <property type="match status" value="2"/>
</dbReference>
<evidence type="ECO:0000259" key="9">
    <source>
        <dbReference type="PROSITE" id="PS51294"/>
    </source>
</evidence>
<evidence type="ECO:0000256" key="1">
    <source>
        <dbReference type="ARBA" id="ARBA00004123"/>
    </source>
</evidence>
<feature type="compositionally biased region" description="Low complexity" evidence="7">
    <location>
        <begin position="116"/>
        <end position="133"/>
    </location>
</feature>
<dbReference type="SUPFAM" id="SSF46689">
    <property type="entry name" value="Homeodomain-like"/>
    <property type="match status" value="1"/>
</dbReference>
<proteinExistence type="predicted"/>
<feature type="domain" description="HTH myb-type" evidence="9">
    <location>
        <begin position="53"/>
        <end position="107"/>
    </location>
</feature>
<evidence type="ECO:0000256" key="3">
    <source>
        <dbReference type="ARBA" id="ARBA00023015"/>
    </source>
</evidence>
<dbReference type="GO" id="GO:0005634">
    <property type="term" value="C:nucleus"/>
    <property type="evidence" value="ECO:0007669"/>
    <property type="project" value="UniProtKB-SubCell"/>
</dbReference>
<evidence type="ECO:0000259" key="8">
    <source>
        <dbReference type="PROSITE" id="PS50090"/>
    </source>
</evidence>
<gene>
    <name evidence="10" type="ORF">L484_005485</name>
</gene>
<keyword evidence="4" id="KW-0238">DNA-binding</keyword>
<name>W9QIZ7_9ROSA</name>
<organism evidence="10 11">
    <name type="scientific">Morus notabilis</name>
    <dbReference type="NCBI Taxonomy" id="981085"/>
    <lineage>
        <taxon>Eukaryota</taxon>
        <taxon>Viridiplantae</taxon>
        <taxon>Streptophyta</taxon>
        <taxon>Embryophyta</taxon>
        <taxon>Tracheophyta</taxon>
        <taxon>Spermatophyta</taxon>
        <taxon>Magnoliopsida</taxon>
        <taxon>eudicotyledons</taxon>
        <taxon>Gunneridae</taxon>
        <taxon>Pentapetalae</taxon>
        <taxon>rosids</taxon>
        <taxon>fabids</taxon>
        <taxon>Rosales</taxon>
        <taxon>Moraceae</taxon>
        <taxon>Moreae</taxon>
        <taxon>Morus</taxon>
    </lineage>
</organism>
<dbReference type="PROSITE" id="PS51294">
    <property type="entry name" value="HTH_MYB"/>
    <property type="match status" value="2"/>
</dbReference>
<dbReference type="GO" id="GO:0003677">
    <property type="term" value="F:DNA binding"/>
    <property type="evidence" value="ECO:0007669"/>
    <property type="project" value="UniProtKB-KW"/>
</dbReference>